<name>A0A485KAN0_9STRA</name>
<dbReference type="AlphaFoldDB" id="A0A485KAN0"/>
<organism evidence="2 3">
    <name type="scientific">Aphanomyces stellatus</name>
    <dbReference type="NCBI Taxonomy" id="120398"/>
    <lineage>
        <taxon>Eukaryota</taxon>
        <taxon>Sar</taxon>
        <taxon>Stramenopiles</taxon>
        <taxon>Oomycota</taxon>
        <taxon>Saprolegniomycetes</taxon>
        <taxon>Saprolegniales</taxon>
        <taxon>Verrucalvaceae</taxon>
        <taxon>Aphanomyces</taxon>
    </lineage>
</organism>
<reference evidence="1" key="2">
    <citation type="submission" date="2019-06" db="EMBL/GenBank/DDBJ databases">
        <title>Genomics analysis of Aphanomyces spp. identifies a new class of oomycete effector associated with host adaptation.</title>
        <authorList>
            <person name="Gaulin E."/>
        </authorList>
    </citation>
    <scope>NUCLEOTIDE SEQUENCE</scope>
    <source>
        <strain evidence="1">CBS 578.67</strain>
    </source>
</reference>
<protein>
    <submittedName>
        <fullName evidence="2">Aste57867_3089 protein</fullName>
    </submittedName>
</protein>
<dbReference type="EMBL" id="CAADRA010000481">
    <property type="protein sequence ID" value="VFT80268.1"/>
    <property type="molecule type" value="Genomic_DNA"/>
</dbReference>
<reference evidence="2 3" key="1">
    <citation type="submission" date="2019-03" db="EMBL/GenBank/DDBJ databases">
        <authorList>
            <person name="Gaulin E."/>
            <person name="Dumas B."/>
        </authorList>
    </citation>
    <scope>NUCLEOTIDE SEQUENCE [LARGE SCALE GENOMIC DNA]</scope>
    <source>
        <strain evidence="2">CBS 568.67</strain>
    </source>
</reference>
<gene>
    <name evidence="2" type="primary">Aste57867_3089</name>
    <name evidence="1" type="ORF">As57867_003080</name>
    <name evidence="2" type="ORF">ASTE57867_3089</name>
</gene>
<accession>A0A485KAN0</accession>
<evidence type="ECO:0000313" key="3">
    <source>
        <dbReference type="Proteomes" id="UP000332933"/>
    </source>
</evidence>
<dbReference type="EMBL" id="VJMH01000481">
    <property type="protein sequence ID" value="KAF0715973.1"/>
    <property type="molecule type" value="Genomic_DNA"/>
</dbReference>
<evidence type="ECO:0000313" key="1">
    <source>
        <dbReference type="EMBL" id="KAF0715973.1"/>
    </source>
</evidence>
<dbReference type="Proteomes" id="UP000332933">
    <property type="component" value="Unassembled WGS sequence"/>
</dbReference>
<keyword evidence="3" id="KW-1185">Reference proteome</keyword>
<sequence>MQYVTLPANPETRLTAKQWLTQQLYHNTDRVFASFPNDSDVFVHTEVHLTATHMELTEMFQRVANVPLQTFVKAYYTNIPSRAPEFVQLDHVEIQGNTRNYAASDMTDAYFNVVEAHFHEAGRCILVGRAIQNDDVLPRGDHVKAHQSMQWLDSRQLNATQILVRVYKATVVPVPPVELFPQLKSDLELTSLDEEALTAVFATEFRASVQATVDGFHDSCAKLIADMTIE</sequence>
<proteinExistence type="predicted"/>
<evidence type="ECO:0000313" key="2">
    <source>
        <dbReference type="EMBL" id="VFT80268.1"/>
    </source>
</evidence>